<proteinExistence type="inferred from homology"/>
<keyword evidence="8" id="KW-1185">Reference proteome</keyword>
<evidence type="ECO:0000256" key="6">
    <source>
        <dbReference type="ARBA" id="ARBA00023328"/>
    </source>
</evidence>
<dbReference type="PANTHER" id="PTHR48208">
    <property type="entry name" value="CENTROMERE PROTEIN I"/>
    <property type="match status" value="1"/>
</dbReference>
<keyword evidence="6" id="KW-0137">Centromere</keyword>
<evidence type="ECO:0000256" key="3">
    <source>
        <dbReference type="ARBA" id="ARBA00005470"/>
    </source>
</evidence>
<dbReference type="OrthoDB" id="6347512at2759"/>
<dbReference type="Proteomes" id="UP001140510">
    <property type="component" value="Unassembled WGS sequence"/>
</dbReference>
<dbReference type="GO" id="GO:0000070">
    <property type="term" value="P:mitotic sister chromatid segregation"/>
    <property type="evidence" value="ECO:0007669"/>
    <property type="project" value="TreeGrafter"/>
</dbReference>
<evidence type="ECO:0000313" key="7">
    <source>
        <dbReference type="EMBL" id="KAJ4401694.1"/>
    </source>
</evidence>
<organism evidence="7 8">
    <name type="scientific">Didymella pomorum</name>
    <dbReference type="NCBI Taxonomy" id="749634"/>
    <lineage>
        <taxon>Eukaryota</taxon>
        <taxon>Fungi</taxon>
        <taxon>Dikarya</taxon>
        <taxon>Ascomycota</taxon>
        <taxon>Pezizomycotina</taxon>
        <taxon>Dothideomycetes</taxon>
        <taxon>Pleosporomycetidae</taxon>
        <taxon>Pleosporales</taxon>
        <taxon>Pleosporineae</taxon>
        <taxon>Didymellaceae</taxon>
        <taxon>Didymella</taxon>
    </lineage>
</organism>
<comment type="caution">
    <text evidence="7">The sequence shown here is derived from an EMBL/GenBank/DDBJ whole genome shotgun (WGS) entry which is preliminary data.</text>
</comment>
<dbReference type="CDD" id="cd22647">
    <property type="entry name" value="CTF3_NTD_HEAT"/>
    <property type="match status" value="1"/>
</dbReference>
<evidence type="ECO:0000256" key="4">
    <source>
        <dbReference type="ARBA" id="ARBA00022454"/>
    </source>
</evidence>
<evidence type="ECO:0000256" key="5">
    <source>
        <dbReference type="ARBA" id="ARBA00023242"/>
    </source>
</evidence>
<keyword evidence="4" id="KW-0158">Chromosome</keyword>
<reference evidence="7" key="1">
    <citation type="submission" date="2022-10" db="EMBL/GenBank/DDBJ databases">
        <title>Tapping the CABI collections for fungal endophytes: first genome assemblies for Collariella, Neodidymelliopsis, Ascochyta clinopodiicola, Didymella pomorum, Didymosphaeria variabile, Neocosmospora piperis and Neocucurbitaria cava.</title>
        <authorList>
            <person name="Hill R."/>
        </authorList>
    </citation>
    <scope>NUCLEOTIDE SEQUENCE</scope>
    <source>
        <strain evidence="7">IMI 355091</strain>
    </source>
</reference>
<keyword evidence="5" id="KW-0539">Nucleus</keyword>
<dbReference type="EMBL" id="JAPEVA010000070">
    <property type="protein sequence ID" value="KAJ4401694.1"/>
    <property type="molecule type" value="Genomic_DNA"/>
</dbReference>
<evidence type="ECO:0000313" key="8">
    <source>
        <dbReference type="Proteomes" id="UP001140510"/>
    </source>
</evidence>
<dbReference type="Pfam" id="PF07778">
    <property type="entry name" value="CENP-I"/>
    <property type="match status" value="1"/>
</dbReference>
<protein>
    <submittedName>
        <fullName evidence="7">Phosphate metabolism transcription protein</fullName>
    </submittedName>
</protein>
<accession>A0A9W8Z8I5</accession>
<dbReference type="GO" id="GO:0034080">
    <property type="term" value="P:CENP-A containing chromatin assembly"/>
    <property type="evidence" value="ECO:0007669"/>
    <property type="project" value="TreeGrafter"/>
</dbReference>
<dbReference type="GO" id="GO:0000939">
    <property type="term" value="C:inner kinetochore"/>
    <property type="evidence" value="ECO:0007669"/>
    <property type="project" value="TreeGrafter"/>
</dbReference>
<dbReference type="GO" id="GO:0005634">
    <property type="term" value="C:nucleus"/>
    <property type="evidence" value="ECO:0007669"/>
    <property type="project" value="UniProtKB-SubCell"/>
</dbReference>
<dbReference type="PANTHER" id="PTHR48208:SF2">
    <property type="entry name" value="CENTROMERE PROTEIN I"/>
    <property type="match status" value="1"/>
</dbReference>
<dbReference type="InterPro" id="IPR016024">
    <property type="entry name" value="ARM-type_fold"/>
</dbReference>
<dbReference type="InterPro" id="IPR012485">
    <property type="entry name" value="CENP-I"/>
</dbReference>
<name>A0A9W8Z8I5_9PLEO</name>
<dbReference type="AlphaFoldDB" id="A0A9W8Z8I5"/>
<sequence>MPSIAGNALAQSSVQQAKSAAEKLPSLSDALESLHKASQTPAKQRTVKVSGVVDTICRHAFADGLDEDALETVVHLAARKTELDQTSVTTLIKNLYPAQRVAGDVVITIVAALGQGKGKPSPGTQDSLVKWLALVHEILGDANVLSRLYGVLFGMLDMISIRTSLCHLLSMITRRKHVKPFRIQQLLELSRGLGNEPALQGLLRVYKDYYPDIILGSASTSRKSFAPTPDVEWRERVHAIQAARTAADDPTSERHNGFKVLRQGPKRTKASVLPDVHTYHATESSVTLEGIDTVEAFIERLDRIEPPGQLISFLTDPLLQKFVDLSPSPAASARIGLWLATCLEDQITSAAQNVEDSALLAEILDGILQHARYTKTLLPVVPVFLKQYLTTWDGHENVEPVLSLLAYVPGDFFEDVYPEFLAPAERAMSSNGPSSYVQLVGLYTELLQHRVAVLAQQQPERRQPALSSPQEQFLKDLVSHFATLSTSLLLSLPSGMGAEVVSSILAFWELLSTSSKPHIIPILLPQMHLVYYLMQSPSAYVVSRICGIIGSYKQAFDAHPRPVKHYYSSEVTDGLNWCLRDVYNFFWVARGLTVVEQKSVGMYCHPELRSSLDAYLSGLDRGYAIGHVFNLSYNAWLASMSSAAWHALEEQETDRQDLNRANFKAHGGTVTQQSLASLRNGGGISVDWDGAKGYKVFVLNWLAERGLGGLRELMFATVTDLKTGQDSS</sequence>
<dbReference type="SUPFAM" id="SSF48371">
    <property type="entry name" value="ARM repeat"/>
    <property type="match status" value="1"/>
</dbReference>
<comment type="similarity">
    <text evidence="3">Belongs to the CENP-I/CTF3 family.</text>
</comment>
<comment type="subcellular location">
    <subcellularLocation>
        <location evidence="2">Chromosome</location>
        <location evidence="2">Centromere</location>
    </subcellularLocation>
    <subcellularLocation>
        <location evidence="1">Nucleus</location>
    </subcellularLocation>
</comment>
<evidence type="ECO:0000256" key="1">
    <source>
        <dbReference type="ARBA" id="ARBA00004123"/>
    </source>
</evidence>
<gene>
    <name evidence="7" type="primary">VTC2_1</name>
    <name evidence="7" type="ORF">N0V91_007735</name>
</gene>
<evidence type="ECO:0000256" key="2">
    <source>
        <dbReference type="ARBA" id="ARBA00004584"/>
    </source>
</evidence>